<dbReference type="EMBL" id="WNTK01026639">
    <property type="protein sequence ID" value="KAG9461197.1"/>
    <property type="molecule type" value="Genomic_DNA"/>
</dbReference>
<dbReference type="AlphaFoldDB" id="A0A8J6C2Q7"/>
<comment type="caution">
    <text evidence="1">The sequence shown here is derived from an EMBL/GenBank/DDBJ whole genome shotgun (WGS) entry which is preliminary data.</text>
</comment>
<dbReference type="Proteomes" id="UP000770717">
    <property type="component" value="Unassembled WGS sequence"/>
</dbReference>
<proteinExistence type="predicted"/>
<keyword evidence="2" id="KW-1185">Reference proteome</keyword>
<sequence length="83" mass="9262">MVSFLFVGIAKVKRSVISCQERCTLIVLLSFRYFLQEDGWTYPISKGGFTTTLGIPLPCSVWGAGKENPDGRTVPKVSRNKQH</sequence>
<reference evidence="1" key="1">
    <citation type="thesis" date="2020" institute="ProQuest LLC" country="789 East Eisenhower Parkway, Ann Arbor, MI, USA">
        <title>Comparative Genomics and Chromosome Evolution.</title>
        <authorList>
            <person name="Mudd A.B."/>
        </authorList>
    </citation>
    <scope>NUCLEOTIDE SEQUENCE</scope>
    <source>
        <strain evidence="1">HN-11 Male</strain>
        <tissue evidence="1">Kidney and liver</tissue>
    </source>
</reference>
<gene>
    <name evidence="1" type="ORF">GDO78_017719</name>
</gene>
<name>A0A8J6C2Q7_ELECQ</name>
<accession>A0A8J6C2Q7</accession>
<evidence type="ECO:0000313" key="1">
    <source>
        <dbReference type="EMBL" id="KAG9461197.1"/>
    </source>
</evidence>
<protein>
    <submittedName>
        <fullName evidence="1">Uncharacterized protein</fullName>
    </submittedName>
</protein>
<organism evidence="1 2">
    <name type="scientific">Eleutherodactylus coqui</name>
    <name type="common">Puerto Rican coqui</name>
    <dbReference type="NCBI Taxonomy" id="57060"/>
    <lineage>
        <taxon>Eukaryota</taxon>
        <taxon>Metazoa</taxon>
        <taxon>Chordata</taxon>
        <taxon>Craniata</taxon>
        <taxon>Vertebrata</taxon>
        <taxon>Euteleostomi</taxon>
        <taxon>Amphibia</taxon>
        <taxon>Batrachia</taxon>
        <taxon>Anura</taxon>
        <taxon>Neobatrachia</taxon>
        <taxon>Hyloidea</taxon>
        <taxon>Eleutherodactylidae</taxon>
        <taxon>Eleutherodactylinae</taxon>
        <taxon>Eleutherodactylus</taxon>
        <taxon>Eleutherodactylus</taxon>
    </lineage>
</organism>
<evidence type="ECO:0000313" key="2">
    <source>
        <dbReference type="Proteomes" id="UP000770717"/>
    </source>
</evidence>